<evidence type="ECO:0000259" key="4">
    <source>
        <dbReference type="Pfam" id="PF23598"/>
    </source>
</evidence>
<accession>A0A8X7WCU3</accession>
<dbReference type="PANTHER" id="PTHR33463:SF220">
    <property type="entry name" value="NB-ARC DOMAIN-CONTAINING PROTEIN"/>
    <property type="match status" value="1"/>
</dbReference>
<comment type="caution">
    <text evidence="5">The sequence shown here is derived from an EMBL/GenBank/DDBJ whole genome shotgun (WGS) entry which is preliminary data.</text>
</comment>
<evidence type="ECO:0000313" key="6">
    <source>
        <dbReference type="Proteomes" id="UP000886595"/>
    </source>
</evidence>
<dbReference type="InterPro" id="IPR032675">
    <property type="entry name" value="LRR_dom_sf"/>
</dbReference>
<evidence type="ECO:0000256" key="3">
    <source>
        <dbReference type="SAM" id="Coils"/>
    </source>
</evidence>
<keyword evidence="6" id="KW-1185">Reference proteome</keyword>
<dbReference type="Gene3D" id="3.80.10.10">
    <property type="entry name" value="Ribonuclease Inhibitor"/>
    <property type="match status" value="2"/>
</dbReference>
<reference evidence="5 6" key="1">
    <citation type="submission" date="2020-02" db="EMBL/GenBank/DDBJ databases">
        <authorList>
            <person name="Ma Q."/>
            <person name="Huang Y."/>
            <person name="Song X."/>
            <person name="Pei D."/>
        </authorList>
    </citation>
    <scope>NUCLEOTIDE SEQUENCE [LARGE SCALE GENOMIC DNA]</scope>
    <source>
        <strain evidence="5">Sxm20200214</strain>
        <tissue evidence="5">Leaf</tissue>
    </source>
</reference>
<proteinExistence type="predicted"/>
<dbReference type="EMBL" id="JAAMPC010000002">
    <property type="protein sequence ID" value="KAG2326987.1"/>
    <property type="molecule type" value="Genomic_DNA"/>
</dbReference>
<dbReference type="AlphaFoldDB" id="A0A8X7WCU3"/>
<keyword evidence="2" id="KW-0611">Plant defense</keyword>
<evidence type="ECO:0000256" key="1">
    <source>
        <dbReference type="ARBA" id="ARBA00022737"/>
    </source>
</evidence>
<dbReference type="SUPFAM" id="SSF52058">
    <property type="entry name" value="L domain-like"/>
    <property type="match status" value="1"/>
</dbReference>
<name>A0A8X7WCU3_BRACI</name>
<dbReference type="Pfam" id="PF23598">
    <property type="entry name" value="LRR_14"/>
    <property type="match status" value="1"/>
</dbReference>
<protein>
    <recommendedName>
        <fullName evidence="4">Disease resistance R13L4/SHOC-2-like LRR domain-containing protein</fullName>
    </recommendedName>
</protein>
<sequence length="504" mass="57516">MGGCVSVSISCDQLINNVCNCFSGNGDYLHRLKENLAALNRALEGIQQRREDLLRKIESEERRGDLQRLAVVQGILCQVTVSEGDGREAENQDYEIIGNLLRSCLLMEEDQETVKMHDVVREMALWIASDFGKQKENFAVQAGLQLRKIPEIDKWRVARRVSLMFNYIETIPDAPPQSPQLITLLLQMNYLAHIPNRFFQLMPILVVLDLSRNANLKYLPEEISECTSLQYLSLSRTRIKLWPAGLLELKKLIYLNLEYTKMVESIYGISGLTNLKVLRLFVSGFQEDPCVVEELQHLENLQTITITLGLALVLEQFLSCKRLASCTRVLRIENLYPQASEISFVATMDNLRELHLAHSDISEIKVERKETVLPLHIPMTTPFFPNLSQVSLEFCKGLRDLTWLLFAPNLTVLRVISASQLEEVINKEEAEQQNLIPFQELKELRLENVTMLKSIHQSPLPLPCLQKILVNGCSELRKLPLSFTKARFLPSFKAFPEIIDADGI</sequence>
<organism evidence="5 6">
    <name type="scientific">Brassica carinata</name>
    <name type="common">Ethiopian mustard</name>
    <name type="synonym">Abyssinian cabbage</name>
    <dbReference type="NCBI Taxonomy" id="52824"/>
    <lineage>
        <taxon>Eukaryota</taxon>
        <taxon>Viridiplantae</taxon>
        <taxon>Streptophyta</taxon>
        <taxon>Embryophyta</taxon>
        <taxon>Tracheophyta</taxon>
        <taxon>Spermatophyta</taxon>
        <taxon>Magnoliopsida</taxon>
        <taxon>eudicotyledons</taxon>
        <taxon>Gunneridae</taxon>
        <taxon>Pentapetalae</taxon>
        <taxon>rosids</taxon>
        <taxon>malvids</taxon>
        <taxon>Brassicales</taxon>
        <taxon>Brassicaceae</taxon>
        <taxon>Brassiceae</taxon>
        <taxon>Brassica</taxon>
    </lineage>
</organism>
<dbReference type="Proteomes" id="UP000886595">
    <property type="component" value="Unassembled WGS sequence"/>
</dbReference>
<keyword evidence="3" id="KW-0175">Coiled coil</keyword>
<feature type="coiled-coil region" evidence="3">
    <location>
        <begin position="29"/>
        <end position="63"/>
    </location>
</feature>
<dbReference type="InterPro" id="IPR050905">
    <property type="entry name" value="Plant_NBS-LRR"/>
</dbReference>
<gene>
    <name evidence="5" type="ORF">Bca52824_009715</name>
</gene>
<dbReference type="OrthoDB" id="1101056at2759"/>
<dbReference type="PANTHER" id="PTHR33463">
    <property type="entry name" value="NB-ARC DOMAIN-CONTAINING PROTEIN-RELATED"/>
    <property type="match status" value="1"/>
</dbReference>
<dbReference type="InterPro" id="IPR055414">
    <property type="entry name" value="LRR_R13L4/SHOC2-like"/>
</dbReference>
<evidence type="ECO:0000313" key="5">
    <source>
        <dbReference type="EMBL" id="KAG2326987.1"/>
    </source>
</evidence>
<evidence type="ECO:0000256" key="2">
    <source>
        <dbReference type="ARBA" id="ARBA00022821"/>
    </source>
</evidence>
<keyword evidence="1" id="KW-0677">Repeat</keyword>
<feature type="domain" description="Disease resistance R13L4/SHOC-2-like LRR" evidence="4">
    <location>
        <begin position="208"/>
        <end position="453"/>
    </location>
</feature>